<name>A0A0F4YIH6_RASE3</name>
<comment type="caution">
    <text evidence="3">The sequence shown here is derived from an EMBL/GenBank/DDBJ whole genome shotgun (WGS) entry which is preliminary data.</text>
</comment>
<dbReference type="SUPFAM" id="SSF51735">
    <property type="entry name" value="NAD(P)-binding Rossmann-fold domains"/>
    <property type="match status" value="1"/>
</dbReference>
<dbReference type="Proteomes" id="UP000053958">
    <property type="component" value="Unassembled WGS sequence"/>
</dbReference>
<dbReference type="STRING" id="1408163.A0A0F4YIH6"/>
<dbReference type="PANTHER" id="PTHR43157:SF31">
    <property type="entry name" value="PHOSPHATIDYLINOSITOL-GLYCAN BIOSYNTHESIS CLASS F PROTEIN"/>
    <property type="match status" value="1"/>
</dbReference>
<evidence type="ECO:0000256" key="1">
    <source>
        <dbReference type="ARBA" id="ARBA00006484"/>
    </source>
</evidence>
<sequence>MAPKQEILCSEVILEKYGRSLEGKTILITGVSDESIAGELAILLSSANPAQLILSARAESRAATVIDKIKAANPQVAVRFLQMDLSSLADIRKAVATLDDVPKLDSFVACAGVMMPPYNVTADGVESQFAVNYLSNFLLVKLLLPKIEAAEPSSSILIVASSAVRQGQVFFDDINFSDGKTYNPLTAYGQSNAARVMFAKSLAEKLRDRKIRVFSIDPGDLDGRQYYLPPWTSRSEGAASIVTGMIDPTVEDSSGAFLHNNAVADDELHSHILNRENWTKLWQLSEQFIGEDFTL</sequence>
<evidence type="ECO:0000256" key="2">
    <source>
        <dbReference type="ARBA" id="ARBA00023002"/>
    </source>
</evidence>
<gene>
    <name evidence="3" type="ORF">T310_7943</name>
</gene>
<evidence type="ECO:0000313" key="3">
    <source>
        <dbReference type="EMBL" id="KKA18107.1"/>
    </source>
</evidence>
<dbReference type="RefSeq" id="XP_013324719.1">
    <property type="nucleotide sequence ID" value="XM_013469265.1"/>
</dbReference>
<comment type="similarity">
    <text evidence="1">Belongs to the short-chain dehydrogenases/reductases (SDR) family.</text>
</comment>
<dbReference type="Gene3D" id="3.40.50.720">
    <property type="entry name" value="NAD(P)-binding Rossmann-like Domain"/>
    <property type="match status" value="1"/>
</dbReference>
<dbReference type="OrthoDB" id="191139at2759"/>
<keyword evidence="4" id="KW-1185">Reference proteome</keyword>
<protein>
    <recommendedName>
        <fullName evidence="5">Short-chain dehydrogenase</fullName>
    </recommendedName>
</protein>
<evidence type="ECO:0008006" key="5">
    <source>
        <dbReference type="Google" id="ProtNLM"/>
    </source>
</evidence>
<dbReference type="Pfam" id="PF00106">
    <property type="entry name" value="adh_short"/>
    <property type="match status" value="1"/>
</dbReference>
<evidence type="ECO:0000313" key="4">
    <source>
        <dbReference type="Proteomes" id="UP000053958"/>
    </source>
</evidence>
<dbReference type="PANTHER" id="PTHR43157">
    <property type="entry name" value="PHOSPHATIDYLINOSITOL-GLYCAN BIOSYNTHESIS CLASS F PROTEIN-RELATED"/>
    <property type="match status" value="1"/>
</dbReference>
<dbReference type="GO" id="GO:0016491">
    <property type="term" value="F:oxidoreductase activity"/>
    <property type="evidence" value="ECO:0007669"/>
    <property type="project" value="UniProtKB-KW"/>
</dbReference>
<proteinExistence type="inferred from homology"/>
<dbReference type="InterPro" id="IPR002347">
    <property type="entry name" value="SDR_fam"/>
</dbReference>
<dbReference type="InterPro" id="IPR036291">
    <property type="entry name" value="NAD(P)-bd_dom_sf"/>
</dbReference>
<dbReference type="GeneID" id="25320208"/>
<keyword evidence="2" id="KW-0560">Oxidoreductase</keyword>
<organism evidence="3 4">
    <name type="scientific">Rasamsonia emersonii (strain ATCC 16479 / CBS 393.64 / IMI 116815)</name>
    <dbReference type="NCBI Taxonomy" id="1408163"/>
    <lineage>
        <taxon>Eukaryota</taxon>
        <taxon>Fungi</taxon>
        <taxon>Dikarya</taxon>
        <taxon>Ascomycota</taxon>
        <taxon>Pezizomycotina</taxon>
        <taxon>Eurotiomycetes</taxon>
        <taxon>Eurotiomycetidae</taxon>
        <taxon>Eurotiales</taxon>
        <taxon>Trichocomaceae</taxon>
        <taxon>Rasamsonia</taxon>
    </lineage>
</organism>
<accession>A0A0F4YIH6</accession>
<dbReference type="AlphaFoldDB" id="A0A0F4YIH6"/>
<reference evidence="3 4" key="1">
    <citation type="submission" date="2015-04" db="EMBL/GenBank/DDBJ databases">
        <authorList>
            <person name="Heijne W.H."/>
            <person name="Fedorova N.D."/>
            <person name="Nierman W.C."/>
            <person name="Vollebregt A.W."/>
            <person name="Zhao Z."/>
            <person name="Wu L."/>
            <person name="Kumar M."/>
            <person name="Stam H."/>
            <person name="van den Berg M.A."/>
            <person name="Pel H.J."/>
        </authorList>
    </citation>
    <scope>NUCLEOTIDE SEQUENCE [LARGE SCALE GENOMIC DNA]</scope>
    <source>
        <strain evidence="3 4">CBS 393.64</strain>
    </source>
</reference>
<dbReference type="EMBL" id="LASV01000496">
    <property type="protein sequence ID" value="KKA18107.1"/>
    <property type="molecule type" value="Genomic_DNA"/>
</dbReference>